<dbReference type="Proteomes" id="UP000189670">
    <property type="component" value="Unassembled WGS sequence"/>
</dbReference>
<name>A0A1V1P608_9BACT</name>
<sequence length="177" mass="20234">MIHSKNINIANMSQMIKDKDIDFDKITELVESILSKEIYWFPVRHHSPAVARYLEMAILSRKPKLILIEGPAEANELIPHVIDNKTKPPIAIYSSYRDDDNTLGLAGIKSPAEDIPPRFASWYPILSYSPEYIALMTAKKVKANTVFIDLPHYSLIKPETAASEKDNIFSEKKMKRY</sequence>
<comment type="caution">
    <text evidence="1">The sequence shown here is derived from an EMBL/GenBank/DDBJ whole genome shotgun (WGS) entry which is preliminary data.</text>
</comment>
<dbReference type="InterPro" id="IPR043737">
    <property type="entry name" value="DUF5682"/>
</dbReference>
<gene>
    <name evidence="1" type="ORF">OMM_03386</name>
</gene>
<evidence type="ECO:0000313" key="2">
    <source>
        <dbReference type="Proteomes" id="UP000189670"/>
    </source>
</evidence>
<dbReference type="EMBL" id="ATBP01000460">
    <property type="protein sequence ID" value="ETR70233.1"/>
    <property type="molecule type" value="Genomic_DNA"/>
</dbReference>
<organism evidence="1 2">
    <name type="scientific">Candidatus Magnetoglobus multicellularis str. Araruama</name>
    <dbReference type="NCBI Taxonomy" id="890399"/>
    <lineage>
        <taxon>Bacteria</taxon>
        <taxon>Pseudomonadati</taxon>
        <taxon>Thermodesulfobacteriota</taxon>
        <taxon>Desulfobacteria</taxon>
        <taxon>Desulfobacterales</taxon>
        <taxon>Desulfobacteraceae</taxon>
        <taxon>Candidatus Magnetoglobus</taxon>
    </lineage>
</organism>
<evidence type="ECO:0000313" key="1">
    <source>
        <dbReference type="EMBL" id="ETR70233.1"/>
    </source>
</evidence>
<proteinExistence type="predicted"/>
<dbReference type="AlphaFoldDB" id="A0A1V1P608"/>
<accession>A0A1V1P608</accession>
<protein>
    <submittedName>
        <fullName evidence="1">Uncharacterized protein</fullName>
    </submittedName>
</protein>
<reference evidence="2" key="1">
    <citation type="submission" date="2012-11" db="EMBL/GenBank/DDBJ databases">
        <authorList>
            <person name="Lucero-Rivera Y.E."/>
            <person name="Tovar-Ramirez D."/>
        </authorList>
    </citation>
    <scope>NUCLEOTIDE SEQUENCE [LARGE SCALE GENOMIC DNA]</scope>
    <source>
        <strain evidence="2">Araruama</strain>
    </source>
</reference>
<dbReference type="Pfam" id="PF18934">
    <property type="entry name" value="DUF5682"/>
    <property type="match status" value="1"/>
</dbReference>